<dbReference type="Proteomes" id="UP000008021">
    <property type="component" value="Chromosome 6"/>
</dbReference>
<organism evidence="3">
    <name type="scientific">Oryza meridionalis</name>
    <dbReference type="NCBI Taxonomy" id="40149"/>
    <lineage>
        <taxon>Eukaryota</taxon>
        <taxon>Viridiplantae</taxon>
        <taxon>Streptophyta</taxon>
        <taxon>Embryophyta</taxon>
        <taxon>Tracheophyta</taxon>
        <taxon>Spermatophyta</taxon>
        <taxon>Magnoliopsida</taxon>
        <taxon>Liliopsida</taxon>
        <taxon>Poales</taxon>
        <taxon>Poaceae</taxon>
        <taxon>BOP clade</taxon>
        <taxon>Oryzoideae</taxon>
        <taxon>Oryzeae</taxon>
        <taxon>Oryzinae</taxon>
        <taxon>Oryza</taxon>
    </lineage>
</organism>
<evidence type="ECO:0000256" key="2">
    <source>
        <dbReference type="ARBA" id="ARBA00023163"/>
    </source>
</evidence>
<keyword evidence="1" id="KW-0805">Transcription regulation</keyword>
<evidence type="ECO:0000313" key="4">
    <source>
        <dbReference type="Proteomes" id="UP000008021"/>
    </source>
</evidence>
<reference evidence="3" key="2">
    <citation type="submission" date="2018-05" db="EMBL/GenBank/DDBJ databases">
        <title>OmerRS3 (Oryza meridionalis Reference Sequence Version 3).</title>
        <authorList>
            <person name="Zhang J."/>
            <person name="Kudrna D."/>
            <person name="Lee S."/>
            <person name="Talag J."/>
            <person name="Welchert J."/>
            <person name="Wing R.A."/>
        </authorList>
    </citation>
    <scope>NUCLEOTIDE SEQUENCE [LARGE SCALE GENOMIC DNA]</scope>
    <source>
        <strain evidence="3">cv. OR44</strain>
    </source>
</reference>
<proteinExistence type="predicted"/>
<dbReference type="EnsemblPlants" id="OMERI06G16280.4">
    <property type="protein sequence ID" value="OMERI06G16280.4"/>
    <property type="gene ID" value="OMERI06G16280"/>
</dbReference>
<dbReference type="InterPro" id="IPR005202">
    <property type="entry name" value="TF_GRAS"/>
</dbReference>
<accession>A0A0E0E1Y8</accession>
<evidence type="ECO:0000313" key="3">
    <source>
        <dbReference type="EnsemblPlants" id="OMERI06G16280.4"/>
    </source>
</evidence>
<protein>
    <submittedName>
        <fullName evidence="3">Uncharacterized protein</fullName>
    </submittedName>
</protein>
<name>A0A0E0E1Y8_9ORYZ</name>
<reference evidence="3" key="1">
    <citation type="submission" date="2015-04" db="UniProtKB">
        <authorList>
            <consortium name="EnsemblPlants"/>
        </authorList>
    </citation>
    <scope>IDENTIFICATION</scope>
</reference>
<dbReference type="Gramene" id="OMERI06G16280.4">
    <property type="protein sequence ID" value="OMERI06G16280.4"/>
    <property type="gene ID" value="OMERI06G16280"/>
</dbReference>
<keyword evidence="2" id="KW-0804">Transcription</keyword>
<keyword evidence="4" id="KW-1185">Reference proteome</keyword>
<dbReference type="AlphaFoldDB" id="A0A0E0E1Y8"/>
<sequence length="152" mass="15956">MDHVRNSALAALEGGVAGNKSVAGAGAAPGGAQAPREERVLLREETRGVVACEGAKLVERHERARHWAAWMEADDMEQVGLSYSGAMHGGEEAATELQVGGAVRPWLLILLAHEAALRRLRVAAGAVAPPPRSVIDCCYLPATSSSSKMLHS</sequence>
<evidence type="ECO:0000256" key="1">
    <source>
        <dbReference type="ARBA" id="ARBA00023015"/>
    </source>
</evidence>
<dbReference type="Pfam" id="PF03514">
    <property type="entry name" value="GRAS"/>
    <property type="match status" value="1"/>
</dbReference>